<dbReference type="UniPathway" id="UPA00219"/>
<dbReference type="SUPFAM" id="SSF53244">
    <property type="entry name" value="MurD-like peptide ligases, peptide-binding domain"/>
    <property type="match status" value="1"/>
</dbReference>
<proteinExistence type="inferred from homology"/>
<dbReference type="GO" id="GO:0051301">
    <property type="term" value="P:cell division"/>
    <property type="evidence" value="ECO:0007669"/>
    <property type="project" value="UniProtKB-KW"/>
</dbReference>
<evidence type="ECO:0000259" key="15">
    <source>
        <dbReference type="Pfam" id="PF01225"/>
    </source>
</evidence>
<dbReference type="Pfam" id="PF08245">
    <property type="entry name" value="Mur_ligase_M"/>
    <property type="match status" value="1"/>
</dbReference>
<dbReference type="EC" id="6.3.2.8" evidence="3 14"/>
<comment type="pathway">
    <text evidence="2 14">Cell wall biogenesis; peptidoglycan biosynthesis.</text>
</comment>
<dbReference type="EMBL" id="CP019384">
    <property type="protein sequence ID" value="QAT17265.1"/>
    <property type="molecule type" value="Genomic_DNA"/>
</dbReference>
<sequence length="453" mass="49507">MTPRHIHFIGIGGIGVSGIAQLAIKHGHVVSGCDLKSSAITQKLSQMGAKISIGHEASHVAGADLVVYSSAIRQENPEMEEARRRGVPTKRRAEFLSDLMADKTVVTVTGAHGKTTTSSLAAKLLLTAGLRPTVAVGGILREDGDNMKFGDSPFFVAEADESDGTFLCYTPTYSIITNIDREHLDHYGTYEHLVEAFEVFVGQTKPEGCVIYFQEDPVLDMIVSRSGVRAVTYGFSPEADFYPLNISLARCRISFDCATGSEVLGPVVMDLAGRHNIANALAVVALGRRLGLDFKVIQKALEGFKGVERRFQVKYETTELSVVDDYAHHPTEIAATIEAARLCARNRVVVVFQPHRFTRTKLLLDMFPGSFEKSDYLVVTDIYGAGEDPLEGVSAQGLADRVRSATRLSVDYVSREKVVEHLKGRIQKDDLVLFLGAGDITRLSDEFAKSLQK</sequence>
<keyword evidence="9 14" id="KW-0133">Cell shape</keyword>
<keyword evidence="8 14" id="KW-0067">ATP-binding</keyword>
<evidence type="ECO:0000256" key="14">
    <source>
        <dbReference type="HAMAP-Rule" id="MF_00046"/>
    </source>
</evidence>
<dbReference type="HAMAP" id="MF_00046">
    <property type="entry name" value="MurC"/>
    <property type="match status" value="1"/>
</dbReference>
<dbReference type="GO" id="GO:0005524">
    <property type="term" value="F:ATP binding"/>
    <property type="evidence" value="ECO:0007669"/>
    <property type="project" value="UniProtKB-UniRule"/>
</dbReference>
<keyword evidence="11 14" id="KW-0131">Cell cycle</keyword>
<gene>
    <name evidence="14" type="primary">murC</name>
    <name evidence="18" type="ORF">BU251_05740</name>
</gene>
<dbReference type="InterPro" id="IPR036565">
    <property type="entry name" value="Mur-like_cat_sf"/>
</dbReference>
<evidence type="ECO:0000256" key="11">
    <source>
        <dbReference type="ARBA" id="ARBA00023306"/>
    </source>
</evidence>
<keyword evidence="7 14" id="KW-0547">Nucleotide-binding</keyword>
<dbReference type="Pfam" id="PF01225">
    <property type="entry name" value="Mur_ligase"/>
    <property type="match status" value="1"/>
</dbReference>
<dbReference type="Gene3D" id="3.40.50.720">
    <property type="entry name" value="NAD(P)-binding Rossmann-like Domain"/>
    <property type="match status" value="1"/>
</dbReference>
<dbReference type="InterPro" id="IPR004101">
    <property type="entry name" value="Mur_ligase_C"/>
</dbReference>
<accession>A0A410P4Y9</accession>
<evidence type="ECO:0000256" key="6">
    <source>
        <dbReference type="ARBA" id="ARBA00022618"/>
    </source>
</evidence>
<keyword evidence="19" id="KW-1185">Reference proteome</keyword>
<keyword evidence="5 14" id="KW-0436">Ligase</keyword>
<reference evidence="18 19" key="1">
    <citation type="submission" date="2017-01" db="EMBL/GenBank/DDBJ databases">
        <title>First insights into the biology of 'candidatus Vampirococcus archaeovorus'.</title>
        <authorList>
            <person name="Kizina J."/>
            <person name="Jordan S."/>
            <person name="Stueber K."/>
            <person name="Reinhardt R."/>
            <person name="Harder J."/>
        </authorList>
    </citation>
    <scope>NUCLEOTIDE SEQUENCE [LARGE SCALE GENOMIC DNA]</scope>
    <source>
        <strain evidence="18 19">LiM</strain>
    </source>
</reference>
<dbReference type="GO" id="GO:0008360">
    <property type="term" value="P:regulation of cell shape"/>
    <property type="evidence" value="ECO:0007669"/>
    <property type="project" value="UniProtKB-KW"/>
</dbReference>
<keyword evidence="6 14" id="KW-0132">Cell division</keyword>
<dbReference type="InterPro" id="IPR050061">
    <property type="entry name" value="MurCDEF_pg_biosynth"/>
</dbReference>
<dbReference type="GO" id="GO:0008763">
    <property type="term" value="F:UDP-N-acetylmuramate-L-alanine ligase activity"/>
    <property type="evidence" value="ECO:0007669"/>
    <property type="project" value="UniProtKB-UniRule"/>
</dbReference>
<evidence type="ECO:0000256" key="5">
    <source>
        <dbReference type="ARBA" id="ARBA00022598"/>
    </source>
</evidence>
<dbReference type="Pfam" id="PF02875">
    <property type="entry name" value="Mur_ligase_C"/>
    <property type="match status" value="1"/>
</dbReference>
<dbReference type="RefSeq" id="WP_128700047.1">
    <property type="nucleotide sequence ID" value="NZ_CP019384.1"/>
</dbReference>
<name>A0A410P4Y9_VELA1</name>
<comment type="function">
    <text evidence="14">Cell wall formation.</text>
</comment>
<evidence type="ECO:0000259" key="16">
    <source>
        <dbReference type="Pfam" id="PF02875"/>
    </source>
</evidence>
<dbReference type="Gene3D" id="3.90.190.20">
    <property type="entry name" value="Mur ligase, C-terminal domain"/>
    <property type="match status" value="1"/>
</dbReference>
<evidence type="ECO:0000256" key="7">
    <source>
        <dbReference type="ARBA" id="ARBA00022741"/>
    </source>
</evidence>
<feature type="domain" description="Mur ligase C-terminal" evidence="16">
    <location>
        <begin position="309"/>
        <end position="438"/>
    </location>
</feature>
<organism evidence="18 19">
    <name type="scientific">Velamenicoccus archaeovorus</name>
    <dbReference type="NCBI Taxonomy" id="1930593"/>
    <lineage>
        <taxon>Bacteria</taxon>
        <taxon>Pseudomonadati</taxon>
        <taxon>Candidatus Omnitrophota</taxon>
        <taxon>Candidatus Velamenicoccus</taxon>
    </lineage>
</organism>
<dbReference type="InterPro" id="IPR013221">
    <property type="entry name" value="Mur_ligase_cen"/>
</dbReference>
<comment type="similarity">
    <text evidence="14">Belongs to the MurCDEF family.</text>
</comment>
<evidence type="ECO:0000313" key="19">
    <source>
        <dbReference type="Proteomes" id="UP000287243"/>
    </source>
</evidence>
<dbReference type="PANTHER" id="PTHR43445">
    <property type="entry name" value="UDP-N-ACETYLMURAMATE--L-ALANINE LIGASE-RELATED"/>
    <property type="match status" value="1"/>
</dbReference>
<evidence type="ECO:0000256" key="1">
    <source>
        <dbReference type="ARBA" id="ARBA00004496"/>
    </source>
</evidence>
<evidence type="ECO:0000256" key="8">
    <source>
        <dbReference type="ARBA" id="ARBA00022840"/>
    </source>
</evidence>
<feature type="domain" description="Mur ligase N-terminal catalytic" evidence="15">
    <location>
        <begin position="5"/>
        <end position="103"/>
    </location>
</feature>
<dbReference type="SUPFAM" id="SSF53623">
    <property type="entry name" value="MurD-like peptide ligases, catalytic domain"/>
    <property type="match status" value="1"/>
</dbReference>
<dbReference type="OrthoDB" id="9804126at2"/>
<dbReference type="PANTHER" id="PTHR43445:SF3">
    <property type="entry name" value="UDP-N-ACETYLMURAMATE--L-ALANINE LIGASE"/>
    <property type="match status" value="1"/>
</dbReference>
<dbReference type="InterPro" id="IPR036615">
    <property type="entry name" value="Mur_ligase_C_dom_sf"/>
</dbReference>
<dbReference type="AlphaFoldDB" id="A0A410P4Y9"/>
<dbReference type="GO" id="GO:0005737">
    <property type="term" value="C:cytoplasm"/>
    <property type="evidence" value="ECO:0007669"/>
    <property type="project" value="UniProtKB-SubCell"/>
</dbReference>
<evidence type="ECO:0000259" key="17">
    <source>
        <dbReference type="Pfam" id="PF08245"/>
    </source>
</evidence>
<keyword evidence="12 14" id="KW-0961">Cell wall biogenesis/degradation</keyword>
<dbReference type="InterPro" id="IPR000713">
    <property type="entry name" value="Mur_ligase_N"/>
</dbReference>
<evidence type="ECO:0000256" key="4">
    <source>
        <dbReference type="ARBA" id="ARBA00022490"/>
    </source>
</evidence>
<dbReference type="SUPFAM" id="SSF51984">
    <property type="entry name" value="MurCD N-terminal domain"/>
    <property type="match status" value="1"/>
</dbReference>
<dbReference type="GO" id="GO:0009252">
    <property type="term" value="P:peptidoglycan biosynthetic process"/>
    <property type="evidence" value="ECO:0007669"/>
    <property type="project" value="UniProtKB-UniRule"/>
</dbReference>
<comment type="subcellular location">
    <subcellularLocation>
        <location evidence="1 14">Cytoplasm</location>
    </subcellularLocation>
</comment>
<keyword evidence="10 14" id="KW-0573">Peptidoglycan synthesis</keyword>
<dbReference type="InterPro" id="IPR005758">
    <property type="entry name" value="UDP-N-AcMur_Ala_ligase_MurC"/>
</dbReference>
<feature type="domain" description="Mur ligase central" evidence="17">
    <location>
        <begin position="108"/>
        <end position="286"/>
    </location>
</feature>
<feature type="binding site" evidence="14">
    <location>
        <begin position="110"/>
        <end position="116"/>
    </location>
    <ligand>
        <name>ATP</name>
        <dbReference type="ChEBI" id="CHEBI:30616"/>
    </ligand>
</feature>
<evidence type="ECO:0000256" key="3">
    <source>
        <dbReference type="ARBA" id="ARBA00012211"/>
    </source>
</evidence>
<dbReference type="GO" id="GO:0071555">
    <property type="term" value="P:cell wall organization"/>
    <property type="evidence" value="ECO:0007669"/>
    <property type="project" value="UniProtKB-KW"/>
</dbReference>
<evidence type="ECO:0000256" key="13">
    <source>
        <dbReference type="ARBA" id="ARBA00047833"/>
    </source>
</evidence>
<protein>
    <recommendedName>
        <fullName evidence="3 14">UDP-N-acetylmuramate--L-alanine ligase</fullName>
        <ecNumber evidence="3 14">6.3.2.8</ecNumber>
    </recommendedName>
    <alternativeName>
        <fullName evidence="14">UDP-N-acetylmuramoyl-L-alanine synthetase</fullName>
    </alternativeName>
</protein>
<evidence type="ECO:0000256" key="12">
    <source>
        <dbReference type="ARBA" id="ARBA00023316"/>
    </source>
</evidence>
<evidence type="ECO:0000256" key="9">
    <source>
        <dbReference type="ARBA" id="ARBA00022960"/>
    </source>
</evidence>
<evidence type="ECO:0000256" key="10">
    <source>
        <dbReference type="ARBA" id="ARBA00022984"/>
    </source>
</evidence>
<keyword evidence="4 14" id="KW-0963">Cytoplasm</keyword>
<dbReference type="Gene3D" id="3.40.1190.10">
    <property type="entry name" value="Mur-like, catalytic domain"/>
    <property type="match status" value="1"/>
</dbReference>
<evidence type="ECO:0000313" key="18">
    <source>
        <dbReference type="EMBL" id="QAT17265.1"/>
    </source>
</evidence>
<dbReference type="NCBIfam" id="TIGR01082">
    <property type="entry name" value="murC"/>
    <property type="match status" value="1"/>
</dbReference>
<evidence type="ECO:0000256" key="2">
    <source>
        <dbReference type="ARBA" id="ARBA00004752"/>
    </source>
</evidence>
<dbReference type="Proteomes" id="UP000287243">
    <property type="component" value="Chromosome"/>
</dbReference>
<dbReference type="KEGG" id="vai:BU251_05740"/>
<comment type="catalytic activity">
    <reaction evidence="13 14">
        <text>UDP-N-acetyl-alpha-D-muramate + L-alanine + ATP = UDP-N-acetyl-alpha-D-muramoyl-L-alanine + ADP + phosphate + H(+)</text>
        <dbReference type="Rhea" id="RHEA:23372"/>
        <dbReference type="ChEBI" id="CHEBI:15378"/>
        <dbReference type="ChEBI" id="CHEBI:30616"/>
        <dbReference type="ChEBI" id="CHEBI:43474"/>
        <dbReference type="ChEBI" id="CHEBI:57972"/>
        <dbReference type="ChEBI" id="CHEBI:70757"/>
        <dbReference type="ChEBI" id="CHEBI:83898"/>
        <dbReference type="ChEBI" id="CHEBI:456216"/>
        <dbReference type="EC" id="6.3.2.8"/>
    </reaction>
</comment>